<keyword evidence="3" id="KW-1185">Reference proteome</keyword>
<accession>A0A951MF81</accession>
<sequence>MFATIEIDRVNLTIMGVKFSDLKTLESTANALGSNMFEGFRPTPKGVEIIRDYVIGKISLGELVKFAEEKAYV</sequence>
<evidence type="ECO:0000313" key="3">
    <source>
        <dbReference type="Proteomes" id="UP000727490"/>
    </source>
</evidence>
<feature type="domain" description="Antitoxin VbhA" evidence="1">
    <location>
        <begin position="28"/>
        <end position="65"/>
    </location>
</feature>
<dbReference type="InterPro" id="IPR033788">
    <property type="entry name" value="VbhA-like"/>
</dbReference>
<proteinExistence type="predicted"/>
<dbReference type="AlphaFoldDB" id="A0A951MF81"/>
<dbReference type="CDD" id="cd11586">
    <property type="entry name" value="VbhA_like"/>
    <property type="match status" value="1"/>
</dbReference>
<dbReference type="Pfam" id="PF18495">
    <property type="entry name" value="VbhA"/>
    <property type="match status" value="1"/>
</dbReference>
<dbReference type="EMBL" id="RPHB01000011">
    <property type="protein sequence ID" value="MBW3470064.1"/>
    <property type="molecule type" value="Genomic_DNA"/>
</dbReference>
<protein>
    <recommendedName>
        <fullName evidence="1">Antitoxin VbhA domain-containing protein</fullName>
    </recommendedName>
</protein>
<dbReference type="InterPro" id="IPR041535">
    <property type="entry name" value="VbhA"/>
</dbReference>
<dbReference type="RefSeq" id="WP_219293618.1">
    <property type="nucleotide sequence ID" value="NZ_RPHB01000011.1"/>
</dbReference>
<gene>
    <name evidence="2" type="ORF">EGN73_19915</name>
</gene>
<comment type="caution">
    <text evidence="2">The sequence shown here is derived from an EMBL/GenBank/DDBJ whole genome shotgun (WGS) entry which is preliminary data.</text>
</comment>
<organism evidence="2 3">
    <name type="scientific">Arthrospiribacter ruber</name>
    <dbReference type="NCBI Taxonomy" id="2487934"/>
    <lineage>
        <taxon>Bacteria</taxon>
        <taxon>Pseudomonadati</taxon>
        <taxon>Bacteroidota</taxon>
        <taxon>Cytophagia</taxon>
        <taxon>Cytophagales</taxon>
        <taxon>Cyclobacteriaceae</taxon>
        <taxon>Arthrospiribacter</taxon>
    </lineage>
</organism>
<reference evidence="2 3" key="1">
    <citation type="journal article" date="2020" name="Syst. Appl. Microbiol.">
        <title>Arthrospiribacter ruber gen. nov., sp. nov., a novel bacterium isolated from Arthrospira cultures.</title>
        <authorList>
            <person name="Waleron M."/>
            <person name="Misztak A."/>
            <person name="Waleron M.M."/>
            <person name="Furmaniak M."/>
            <person name="Mrozik A."/>
            <person name="Waleron K."/>
        </authorList>
    </citation>
    <scope>NUCLEOTIDE SEQUENCE [LARGE SCALE GENOMIC DNA]</scope>
    <source>
        <strain evidence="2 3">DPMB0001</strain>
    </source>
</reference>
<dbReference type="Proteomes" id="UP000727490">
    <property type="component" value="Unassembled WGS sequence"/>
</dbReference>
<name>A0A951MF81_9BACT</name>
<evidence type="ECO:0000313" key="2">
    <source>
        <dbReference type="EMBL" id="MBW3470064.1"/>
    </source>
</evidence>
<evidence type="ECO:0000259" key="1">
    <source>
        <dbReference type="Pfam" id="PF18495"/>
    </source>
</evidence>